<name>A0ABM9BTI0_9BACL</name>
<evidence type="ECO:0000313" key="1">
    <source>
        <dbReference type="EMBL" id="CAH1192997.1"/>
    </source>
</evidence>
<organism evidence="1 2">
    <name type="scientific">Paenibacillus plantiphilus</name>
    <dbReference type="NCBI Taxonomy" id="2905650"/>
    <lineage>
        <taxon>Bacteria</taxon>
        <taxon>Bacillati</taxon>
        <taxon>Bacillota</taxon>
        <taxon>Bacilli</taxon>
        <taxon>Bacillales</taxon>
        <taxon>Paenibacillaceae</taxon>
        <taxon>Paenibacillus</taxon>
    </lineage>
</organism>
<protein>
    <submittedName>
        <fullName evidence="1">Uncharacterized protein</fullName>
    </submittedName>
</protein>
<proteinExistence type="predicted"/>
<comment type="caution">
    <text evidence="1">The sequence shown here is derived from an EMBL/GenBank/DDBJ whole genome shotgun (WGS) entry which is preliminary data.</text>
</comment>
<sequence length="177" mass="20110">MSIRSHVAVSSGSVYVPLQEMEISRKLSDIDVKYHAAELSISTRNPEITVNWQPVWDSIGLENPLSSMRSRMASDTGRSFETIAQLARDGDMVARSVVMREKNIFGRLGMEKFHRERQLETKLVLMPDTMPKFSVTVYKPDIHIEPHSPEVNPNDIRPRVSLKSLQSNSSGFIDQRI</sequence>
<gene>
    <name evidence="1" type="ORF">PAECIP111893_00366</name>
</gene>
<dbReference type="InterPro" id="IPR045527">
    <property type="entry name" value="DUF6470"/>
</dbReference>
<dbReference type="Proteomes" id="UP000838686">
    <property type="component" value="Unassembled WGS sequence"/>
</dbReference>
<reference evidence="1" key="1">
    <citation type="submission" date="2022-01" db="EMBL/GenBank/DDBJ databases">
        <authorList>
            <person name="Criscuolo A."/>
        </authorList>
    </citation>
    <scope>NUCLEOTIDE SEQUENCE</scope>
    <source>
        <strain evidence="1">CIP111893</strain>
    </source>
</reference>
<dbReference type="RefSeq" id="WP_236338597.1">
    <property type="nucleotide sequence ID" value="NZ_CAKMMF010000002.1"/>
</dbReference>
<keyword evidence="2" id="KW-1185">Reference proteome</keyword>
<dbReference type="Pfam" id="PF20074">
    <property type="entry name" value="DUF6470"/>
    <property type="match status" value="1"/>
</dbReference>
<dbReference type="EMBL" id="CAKMMF010000002">
    <property type="protein sequence ID" value="CAH1192997.1"/>
    <property type="molecule type" value="Genomic_DNA"/>
</dbReference>
<evidence type="ECO:0000313" key="2">
    <source>
        <dbReference type="Proteomes" id="UP000838686"/>
    </source>
</evidence>
<accession>A0ABM9BTI0</accession>